<dbReference type="RefSeq" id="XP_021872115.1">
    <property type="nucleotide sequence ID" value="XM_022015229.1"/>
</dbReference>
<sequence length="164" mass="18702">MGSSHDQSDDGGREVGITFVHTASLSIYIYICILARKDLFFLLLAPQLRSRSNFRAYRVRFRRSVRLCISKTDRCKGGQQARSHCQGGRGEGEFSEAAAAVAGNTQSSNSRRSRRSRRSEVVCDADGRFRKFFFSSIKFFFYLIKKKMGNFDSVAYLIRELREG</sequence>
<evidence type="ECO:0000313" key="1">
    <source>
        <dbReference type="EMBL" id="ORX38193.1"/>
    </source>
</evidence>
<gene>
    <name evidence="1" type="ORF">BD324DRAFT_619912</name>
</gene>
<protein>
    <submittedName>
        <fullName evidence="1">Uncharacterized protein</fullName>
    </submittedName>
</protein>
<dbReference type="GeneID" id="33557037"/>
<dbReference type="EMBL" id="NBSH01000004">
    <property type="protein sequence ID" value="ORX38193.1"/>
    <property type="molecule type" value="Genomic_DNA"/>
</dbReference>
<reference evidence="1 2" key="1">
    <citation type="submission" date="2017-03" db="EMBL/GenBank/DDBJ databases">
        <title>Widespread Adenine N6-methylation of Active Genes in Fungi.</title>
        <authorList>
            <consortium name="DOE Joint Genome Institute"/>
            <person name="Mondo S.J."/>
            <person name="Dannebaum R.O."/>
            <person name="Kuo R.C."/>
            <person name="Louie K.B."/>
            <person name="Bewick A.J."/>
            <person name="Labutti K."/>
            <person name="Haridas S."/>
            <person name="Kuo A."/>
            <person name="Salamov A."/>
            <person name="Ahrendt S.R."/>
            <person name="Lau R."/>
            <person name="Bowen B.P."/>
            <person name="Lipzen A."/>
            <person name="Sullivan W."/>
            <person name="Andreopoulos W.B."/>
            <person name="Clum A."/>
            <person name="Lindquist E."/>
            <person name="Daum C."/>
            <person name="Northen T.R."/>
            <person name="Ramamoorthy G."/>
            <person name="Schmitz R.J."/>
            <person name="Gryganskyi A."/>
            <person name="Culley D."/>
            <person name="Magnuson J."/>
            <person name="James T.Y."/>
            <person name="O'Malley M.A."/>
            <person name="Stajich J.E."/>
            <person name="Spatafora J.W."/>
            <person name="Visel A."/>
            <person name="Grigoriev I.V."/>
        </authorList>
    </citation>
    <scope>NUCLEOTIDE SEQUENCE [LARGE SCALE GENOMIC DNA]</scope>
    <source>
        <strain evidence="1 2">NRRL Y-17943</strain>
    </source>
</reference>
<accession>A0A1Y1UJG1</accession>
<dbReference type="Proteomes" id="UP000193218">
    <property type="component" value="Unassembled WGS sequence"/>
</dbReference>
<keyword evidence="2" id="KW-1185">Reference proteome</keyword>
<proteinExistence type="predicted"/>
<evidence type="ECO:0000313" key="2">
    <source>
        <dbReference type="Proteomes" id="UP000193218"/>
    </source>
</evidence>
<dbReference type="AlphaFoldDB" id="A0A1Y1UJG1"/>
<organism evidence="1 2">
    <name type="scientific">Kockovaella imperatae</name>
    <dbReference type="NCBI Taxonomy" id="4999"/>
    <lineage>
        <taxon>Eukaryota</taxon>
        <taxon>Fungi</taxon>
        <taxon>Dikarya</taxon>
        <taxon>Basidiomycota</taxon>
        <taxon>Agaricomycotina</taxon>
        <taxon>Tremellomycetes</taxon>
        <taxon>Tremellales</taxon>
        <taxon>Cuniculitremaceae</taxon>
        <taxon>Kockovaella</taxon>
    </lineage>
</organism>
<dbReference type="InParanoid" id="A0A1Y1UJG1"/>
<name>A0A1Y1UJG1_9TREE</name>
<comment type="caution">
    <text evidence="1">The sequence shown here is derived from an EMBL/GenBank/DDBJ whole genome shotgun (WGS) entry which is preliminary data.</text>
</comment>